<dbReference type="EMBL" id="PNBA02000014">
    <property type="protein sequence ID" value="KAG6401890.1"/>
    <property type="molecule type" value="Genomic_DNA"/>
</dbReference>
<dbReference type="AlphaFoldDB" id="A0A8X8WVS3"/>
<evidence type="ECO:0000256" key="1">
    <source>
        <dbReference type="SAM" id="MobiDB-lite"/>
    </source>
</evidence>
<reference evidence="2" key="2">
    <citation type="submission" date="2020-08" db="EMBL/GenBank/DDBJ databases">
        <title>Plant Genome Project.</title>
        <authorList>
            <person name="Zhang R.-G."/>
        </authorList>
    </citation>
    <scope>NUCLEOTIDE SEQUENCE</scope>
    <source>
        <strain evidence="2">Huo1</strain>
        <tissue evidence="2">Leaf</tissue>
    </source>
</reference>
<name>A0A8X8WVS3_SALSN</name>
<evidence type="ECO:0000313" key="3">
    <source>
        <dbReference type="Proteomes" id="UP000298416"/>
    </source>
</evidence>
<keyword evidence="3" id="KW-1185">Reference proteome</keyword>
<dbReference type="Proteomes" id="UP000298416">
    <property type="component" value="Unassembled WGS sequence"/>
</dbReference>
<organism evidence="2">
    <name type="scientific">Salvia splendens</name>
    <name type="common">Scarlet sage</name>
    <dbReference type="NCBI Taxonomy" id="180675"/>
    <lineage>
        <taxon>Eukaryota</taxon>
        <taxon>Viridiplantae</taxon>
        <taxon>Streptophyta</taxon>
        <taxon>Embryophyta</taxon>
        <taxon>Tracheophyta</taxon>
        <taxon>Spermatophyta</taxon>
        <taxon>Magnoliopsida</taxon>
        <taxon>eudicotyledons</taxon>
        <taxon>Gunneridae</taxon>
        <taxon>Pentapetalae</taxon>
        <taxon>asterids</taxon>
        <taxon>lamiids</taxon>
        <taxon>Lamiales</taxon>
        <taxon>Lamiaceae</taxon>
        <taxon>Nepetoideae</taxon>
        <taxon>Mentheae</taxon>
        <taxon>Salviinae</taxon>
        <taxon>Salvia</taxon>
        <taxon>Salvia subgen. Calosphace</taxon>
        <taxon>core Calosphace</taxon>
    </lineage>
</organism>
<accession>A0A8X8WVS3</accession>
<reference evidence="2" key="1">
    <citation type="submission" date="2018-01" db="EMBL/GenBank/DDBJ databases">
        <authorList>
            <person name="Mao J.F."/>
        </authorList>
    </citation>
    <scope>NUCLEOTIDE SEQUENCE</scope>
    <source>
        <strain evidence="2">Huo1</strain>
        <tissue evidence="2">Leaf</tissue>
    </source>
</reference>
<protein>
    <submittedName>
        <fullName evidence="2">Uncharacterized protein</fullName>
    </submittedName>
</protein>
<comment type="caution">
    <text evidence="2">The sequence shown here is derived from an EMBL/GenBank/DDBJ whole genome shotgun (WGS) entry which is preliminary data.</text>
</comment>
<sequence length="237" mass="25827">MKEATCATVQTDRMQLDRPVKLAESTDSSMKEATCASCATGLEVVNIKTNVLIVFTGLFLKTETQWDKHFFPSWFLHAAADKIRNEAVVIFKEVDLKARTKSVLAPDESWDKILKVNSFAGAYFYKEEPIYASLACLFGMDDVKVEGEASVVVISNTTEELPADDITTTKLVDNEDEVNAPNVFPGPRVRTSAEKDRILPKPAPLSNHLVGPSNSKSPLGSSCGGDPVAMLDVVTSL</sequence>
<proteinExistence type="predicted"/>
<evidence type="ECO:0000313" key="2">
    <source>
        <dbReference type="EMBL" id="KAG6401890.1"/>
    </source>
</evidence>
<gene>
    <name evidence="2" type="ORF">SASPL_138758</name>
</gene>
<feature type="region of interest" description="Disordered" evidence="1">
    <location>
        <begin position="177"/>
        <end position="223"/>
    </location>
</feature>